<sequence length="282" mass="31624">MHNLFVNRQQQLERLRTSLAGTSNKRIILIAAGPGMGKSWLLRRFAQEAVESAARQGLLDLRDGHAYDVLNLVRHFRDQLGSDAFQPLTLAINAATAPRIVPGRIQHIPQGDAAPPLRDNLLIIQADNPLVMQAIEQQISQVFFTCLQELERHGPILLLFDSYEHASSNMTRWVGNLTDRWITHELLTRIRDGQLRQTVVVLAGRHVPQFGHEWDAVMGVLAVDVFTQSDVAAYLREKRGLSMLRDADIAAIFKLVRGHPQLLAMMADTLVRLVGPGSTYEH</sequence>
<evidence type="ECO:0000313" key="1">
    <source>
        <dbReference type="EMBL" id="EFO79842.1"/>
    </source>
</evidence>
<accession>E1IG44</accession>
<evidence type="ECO:0008006" key="3">
    <source>
        <dbReference type="Google" id="ProtNLM"/>
    </source>
</evidence>
<dbReference type="EMBL" id="ADVR01000099">
    <property type="protein sequence ID" value="EFO79842.1"/>
    <property type="molecule type" value="Genomic_DNA"/>
</dbReference>
<dbReference type="CDD" id="cd01120">
    <property type="entry name" value="RecA-like_superfamily"/>
    <property type="match status" value="1"/>
</dbReference>
<dbReference type="AlphaFoldDB" id="E1IG44"/>
<dbReference type="eggNOG" id="ENOG5031GYT">
    <property type="taxonomic scope" value="Bacteria"/>
</dbReference>
<dbReference type="Proteomes" id="UP000054010">
    <property type="component" value="Unassembled WGS sequence"/>
</dbReference>
<comment type="caution">
    <text evidence="1">The sequence shown here is derived from an EMBL/GenBank/DDBJ whole genome shotgun (WGS) entry which is preliminary data.</text>
</comment>
<protein>
    <recommendedName>
        <fullName evidence="3">Orc1-like AAA ATPase domain-containing protein</fullName>
    </recommendedName>
</protein>
<dbReference type="OrthoDB" id="147065at2"/>
<dbReference type="STRING" id="765420.OSCT_2295"/>
<dbReference type="InterPro" id="IPR027417">
    <property type="entry name" value="P-loop_NTPase"/>
</dbReference>
<evidence type="ECO:0000313" key="2">
    <source>
        <dbReference type="Proteomes" id="UP000054010"/>
    </source>
</evidence>
<name>E1IG44_9CHLR</name>
<proteinExistence type="predicted"/>
<dbReference type="Gene3D" id="3.40.50.300">
    <property type="entry name" value="P-loop containing nucleotide triphosphate hydrolases"/>
    <property type="match status" value="1"/>
</dbReference>
<reference evidence="1 2" key="1">
    <citation type="journal article" date="2011" name="J. Bacteriol.">
        <title>Draft genome sequence of the anoxygenic filamentous phototrophic bacterium Oscillochloris trichoides subsp. DG-6.</title>
        <authorList>
            <person name="Kuznetsov B.B."/>
            <person name="Ivanovsky R.N."/>
            <person name="Keppen O.I."/>
            <person name="Sukhacheva M.V."/>
            <person name="Bumazhkin B.K."/>
            <person name="Patutina E.O."/>
            <person name="Beletsky A.V."/>
            <person name="Mardanov A.V."/>
            <person name="Baslerov R.V."/>
            <person name="Panteleeva A.N."/>
            <person name="Kolganova T.V."/>
            <person name="Ravin N.V."/>
            <person name="Skryabin K.G."/>
        </authorList>
    </citation>
    <scope>NUCLEOTIDE SEQUENCE [LARGE SCALE GENOMIC DNA]</scope>
    <source>
        <strain evidence="1 2">DG-6</strain>
    </source>
</reference>
<gene>
    <name evidence="1" type="ORF">OSCT_2295</name>
</gene>
<dbReference type="SUPFAM" id="SSF52540">
    <property type="entry name" value="P-loop containing nucleoside triphosphate hydrolases"/>
    <property type="match status" value="1"/>
</dbReference>
<organism evidence="1 2">
    <name type="scientific">Oscillochloris trichoides DG-6</name>
    <dbReference type="NCBI Taxonomy" id="765420"/>
    <lineage>
        <taxon>Bacteria</taxon>
        <taxon>Bacillati</taxon>
        <taxon>Chloroflexota</taxon>
        <taxon>Chloroflexia</taxon>
        <taxon>Chloroflexales</taxon>
        <taxon>Chloroflexineae</taxon>
        <taxon>Oscillochloridaceae</taxon>
        <taxon>Oscillochloris</taxon>
    </lineage>
</organism>
<keyword evidence="2" id="KW-1185">Reference proteome</keyword>
<dbReference type="HOGENOM" id="CLU_986382_0_0_0"/>